<name>A0A4C1SZ25_EUMVA</name>
<dbReference type="EMBL" id="BGZK01000022">
    <property type="protein sequence ID" value="GBP06530.1"/>
    <property type="molecule type" value="Genomic_DNA"/>
</dbReference>
<gene>
    <name evidence="2" type="ORF">EVAR_4642_1</name>
</gene>
<evidence type="ECO:0000313" key="3">
    <source>
        <dbReference type="Proteomes" id="UP000299102"/>
    </source>
</evidence>
<evidence type="ECO:0000313" key="2">
    <source>
        <dbReference type="EMBL" id="GBP06530.1"/>
    </source>
</evidence>
<evidence type="ECO:0000256" key="1">
    <source>
        <dbReference type="SAM" id="MobiDB-lite"/>
    </source>
</evidence>
<dbReference type="Proteomes" id="UP000299102">
    <property type="component" value="Unassembled WGS sequence"/>
</dbReference>
<proteinExistence type="predicted"/>
<reference evidence="2 3" key="1">
    <citation type="journal article" date="2019" name="Commun. Biol.">
        <title>The bagworm genome reveals a unique fibroin gene that provides high tensile strength.</title>
        <authorList>
            <person name="Kono N."/>
            <person name="Nakamura H."/>
            <person name="Ohtoshi R."/>
            <person name="Tomita M."/>
            <person name="Numata K."/>
            <person name="Arakawa K."/>
        </authorList>
    </citation>
    <scope>NUCLEOTIDE SEQUENCE [LARGE SCALE GENOMIC DNA]</scope>
</reference>
<dbReference type="AlphaFoldDB" id="A0A4C1SZ25"/>
<feature type="region of interest" description="Disordered" evidence="1">
    <location>
        <begin position="49"/>
        <end position="74"/>
    </location>
</feature>
<organism evidence="2 3">
    <name type="scientific">Eumeta variegata</name>
    <name type="common">Bagworm moth</name>
    <name type="synonym">Eumeta japonica</name>
    <dbReference type="NCBI Taxonomy" id="151549"/>
    <lineage>
        <taxon>Eukaryota</taxon>
        <taxon>Metazoa</taxon>
        <taxon>Ecdysozoa</taxon>
        <taxon>Arthropoda</taxon>
        <taxon>Hexapoda</taxon>
        <taxon>Insecta</taxon>
        <taxon>Pterygota</taxon>
        <taxon>Neoptera</taxon>
        <taxon>Endopterygota</taxon>
        <taxon>Lepidoptera</taxon>
        <taxon>Glossata</taxon>
        <taxon>Ditrysia</taxon>
        <taxon>Tineoidea</taxon>
        <taxon>Psychidae</taxon>
        <taxon>Oiketicinae</taxon>
        <taxon>Eumeta</taxon>
    </lineage>
</organism>
<sequence>MYKACAQATPRPAPSIERSSNVTRDTIEGELKSNGISAISFRYMKAASPTFHQNPPARRAVPVGFTRTPARRDEEKIEGGALRGAVQKSDRYPILFQEAGNTSVTPPVLRVSVGGSDH</sequence>
<comment type="caution">
    <text evidence="2">The sequence shown here is derived from an EMBL/GenBank/DDBJ whole genome shotgun (WGS) entry which is preliminary data.</text>
</comment>
<feature type="region of interest" description="Disordered" evidence="1">
    <location>
        <begin position="1"/>
        <end position="29"/>
    </location>
</feature>
<protein>
    <submittedName>
        <fullName evidence="2">Uncharacterized protein</fullName>
    </submittedName>
</protein>
<accession>A0A4C1SZ25</accession>
<keyword evidence="3" id="KW-1185">Reference proteome</keyword>